<protein>
    <submittedName>
        <fullName evidence="1">Replication initiator protein A</fullName>
    </submittedName>
</protein>
<dbReference type="AlphaFoldDB" id="A0AAU6Q7W8"/>
<organism evidence="1">
    <name type="scientific">Deinococcus sp. VB142</name>
    <dbReference type="NCBI Taxonomy" id="3112952"/>
    <lineage>
        <taxon>Bacteria</taxon>
        <taxon>Thermotogati</taxon>
        <taxon>Deinococcota</taxon>
        <taxon>Deinococci</taxon>
        <taxon>Deinococcales</taxon>
        <taxon>Deinococcaceae</taxon>
        <taxon>Deinococcus</taxon>
    </lineage>
</organism>
<dbReference type="EMBL" id="CP149783">
    <property type="protein sequence ID" value="WYF46390.1"/>
    <property type="molecule type" value="Genomic_DNA"/>
</dbReference>
<evidence type="ECO:0000313" key="1">
    <source>
        <dbReference type="EMBL" id="WYF46390.1"/>
    </source>
</evidence>
<dbReference type="RefSeq" id="WP_339097866.1">
    <property type="nucleotide sequence ID" value="NZ_CP149783.1"/>
</dbReference>
<gene>
    <name evidence="1" type="ORF">WDJ50_15125</name>
</gene>
<proteinExistence type="predicted"/>
<dbReference type="Pfam" id="PF10134">
    <property type="entry name" value="RPA"/>
    <property type="match status" value="1"/>
</dbReference>
<name>A0AAU6Q7W8_9DEIO</name>
<sequence>MSESRRSTFDDLNWGRLNLVSAQDQISGQNSWKVTFHDGGRVVRISCRALPENGVPHGIDNDVTSALIDHYQSSGLPEDGEITIAIAELLQLAGFHRNGQYRDMLAVSLDRLHTTSYEITGGWRDHPNQRWTTARFHFIELLEYTHHGESGKFDERTMLRLRLAQPLVASLRSGYTKPLNIEFMQSLSRPRTRIIFRLLDAMRYNPERPEEMIDEYEVGLLEWADQCKLPNTRPDVIRRSLDGPHQELLRRGYLQNVTITGRGRAQRLLYQFSPEFTPVSPAVLHKLRFHGVADGVSRQLARQYTASVLLARVDLFEHLVRAGLLKIRKTAAHALVHLIKHPDQYVDPRAGQPAVAHVKSAPKRPPVDDTPAAPDWQAELSGLSPEQVASFVIKRVTLLYPRKFSTNELDQVHHLLVTGELAPVTLLEEAYRRLAALDAQGFVDDLKLHGGAAALPRN</sequence>
<reference evidence="1" key="1">
    <citation type="submission" date="2024-03" db="EMBL/GenBank/DDBJ databases">
        <title>Deinococcus weizhi sp. nov., isolated from human skin.</title>
        <authorList>
            <person name="Wei Z."/>
            <person name="Tian F."/>
            <person name="Yang C."/>
            <person name="Xin L.T."/>
            <person name="Wen Z.J."/>
            <person name="Lan K.C."/>
            <person name="Yu L."/>
            <person name="Zhe W."/>
            <person name="Dan F.D."/>
            <person name="Jun W."/>
            <person name="Rui Z."/>
            <person name="Yong X.J."/>
            <person name="Ting Y."/>
            <person name="Wei X."/>
            <person name="Xu Z.G."/>
            <person name="Xin Z."/>
            <person name="Dong F.G."/>
            <person name="Ni X.M."/>
            <person name="Zheng M.G."/>
            <person name="Chun Y."/>
            <person name="Qian W.X."/>
        </authorList>
    </citation>
    <scope>NUCLEOTIDE SEQUENCE</scope>
    <source>
        <strain evidence="1">VB142</strain>
    </source>
</reference>
<accession>A0AAU6Q7W8</accession>
<dbReference type="InterPro" id="IPR018777">
    <property type="entry name" value="Replication_initiator_prot_A"/>
</dbReference>